<evidence type="ECO:0000256" key="2">
    <source>
        <dbReference type="ARBA" id="ARBA00023242"/>
    </source>
</evidence>
<dbReference type="InterPro" id="IPR036864">
    <property type="entry name" value="Zn2-C6_fun-type_DNA-bd_sf"/>
</dbReference>
<dbReference type="PROSITE" id="PS00463">
    <property type="entry name" value="ZN2_CY6_FUNGAL_1"/>
    <property type="match status" value="1"/>
</dbReference>
<dbReference type="GO" id="GO:0006351">
    <property type="term" value="P:DNA-templated transcription"/>
    <property type="evidence" value="ECO:0007669"/>
    <property type="project" value="InterPro"/>
</dbReference>
<dbReference type="Gene3D" id="4.10.240.10">
    <property type="entry name" value="Zn(2)-C6 fungal-type DNA-binding domain"/>
    <property type="match status" value="1"/>
</dbReference>
<dbReference type="SMART" id="SM00066">
    <property type="entry name" value="GAL4"/>
    <property type="match status" value="1"/>
</dbReference>
<keyword evidence="1" id="KW-0479">Metal-binding</keyword>
<dbReference type="CDD" id="cd12148">
    <property type="entry name" value="fungal_TF_MHR"/>
    <property type="match status" value="1"/>
</dbReference>
<gene>
    <name evidence="4" type="ORF">EV44_g5837</name>
</gene>
<dbReference type="PANTHER" id="PTHR31644">
    <property type="entry name" value="TRANSCRIPTIONAL ACTIVATOR ARO80-RELATED"/>
    <property type="match status" value="1"/>
</dbReference>
<dbReference type="STRING" id="52586.A0A0B1NZS5"/>
<proteinExistence type="predicted"/>
<dbReference type="HOGENOM" id="CLU_012590_1_0_1"/>
<dbReference type="PROSITE" id="PS50048">
    <property type="entry name" value="ZN2_CY6_FUNGAL_2"/>
    <property type="match status" value="1"/>
</dbReference>
<evidence type="ECO:0000256" key="1">
    <source>
        <dbReference type="ARBA" id="ARBA00022723"/>
    </source>
</evidence>
<feature type="domain" description="Zn(2)-C6 fungal-type" evidence="3">
    <location>
        <begin position="17"/>
        <end position="51"/>
    </location>
</feature>
<dbReference type="Proteomes" id="UP000030854">
    <property type="component" value="Unassembled WGS sequence"/>
</dbReference>
<dbReference type="GO" id="GO:0008270">
    <property type="term" value="F:zinc ion binding"/>
    <property type="evidence" value="ECO:0007669"/>
    <property type="project" value="InterPro"/>
</dbReference>
<evidence type="ECO:0000313" key="4">
    <source>
        <dbReference type="EMBL" id="KHJ30166.1"/>
    </source>
</evidence>
<dbReference type="GO" id="GO:0003677">
    <property type="term" value="F:DNA binding"/>
    <property type="evidence" value="ECO:0007669"/>
    <property type="project" value="UniProtKB-KW"/>
</dbReference>
<organism evidence="4 5">
    <name type="scientific">Uncinula necator</name>
    <name type="common">Grape powdery mildew</name>
    <dbReference type="NCBI Taxonomy" id="52586"/>
    <lineage>
        <taxon>Eukaryota</taxon>
        <taxon>Fungi</taxon>
        <taxon>Dikarya</taxon>
        <taxon>Ascomycota</taxon>
        <taxon>Pezizomycotina</taxon>
        <taxon>Leotiomycetes</taxon>
        <taxon>Erysiphales</taxon>
        <taxon>Erysiphaceae</taxon>
        <taxon>Erysiphe</taxon>
    </lineage>
</organism>
<name>A0A0B1NZS5_UNCNE</name>
<dbReference type="Pfam" id="PF04082">
    <property type="entry name" value="Fungal_trans"/>
    <property type="match status" value="1"/>
</dbReference>
<dbReference type="CDD" id="cd00067">
    <property type="entry name" value="GAL4"/>
    <property type="match status" value="1"/>
</dbReference>
<evidence type="ECO:0000313" key="5">
    <source>
        <dbReference type="Proteomes" id="UP000030854"/>
    </source>
</evidence>
<evidence type="ECO:0000259" key="3">
    <source>
        <dbReference type="PROSITE" id="PS50048"/>
    </source>
</evidence>
<dbReference type="Pfam" id="PF00172">
    <property type="entry name" value="Zn_clus"/>
    <property type="match status" value="1"/>
</dbReference>
<dbReference type="SMART" id="SM00906">
    <property type="entry name" value="Fungal_trans"/>
    <property type="match status" value="1"/>
</dbReference>
<protein>
    <submittedName>
        <fullName evidence="4">Putative zn2 cys6 dna-binding protein</fullName>
    </submittedName>
</protein>
<dbReference type="OMA" id="EDHGAWM"/>
<dbReference type="PANTHER" id="PTHR31644:SF1">
    <property type="entry name" value="ZN(II)2CYS6 TRANSCRIPTION FACTOR (EUROFUNG)"/>
    <property type="match status" value="1"/>
</dbReference>
<keyword evidence="5" id="KW-1185">Reference proteome</keyword>
<keyword evidence="2" id="KW-0539">Nucleus</keyword>
<dbReference type="EMBL" id="JNVN01004912">
    <property type="protein sequence ID" value="KHJ30166.1"/>
    <property type="molecule type" value="Genomic_DNA"/>
</dbReference>
<dbReference type="InterPro" id="IPR007219">
    <property type="entry name" value="XnlR_reg_dom"/>
</dbReference>
<dbReference type="GO" id="GO:0000981">
    <property type="term" value="F:DNA-binding transcription factor activity, RNA polymerase II-specific"/>
    <property type="evidence" value="ECO:0007669"/>
    <property type="project" value="InterPro"/>
</dbReference>
<accession>A0A0B1NZS5</accession>
<dbReference type="AlphaFoldDB" id="A0A0B1NZS5"/>
<reference evidence="4 5" key="1">
    <citation type="journal article" date="2014" name="BMC Genomics">
        <title>Adaptive genomic structural variation in the grape powdery mildew pathogen, Erysiphe necator.</title>
        <authorList>
            <person name="Jones L."/>
            <person name="Riaz S."/>
            <person name="Morales-Cruz A."/>
            <person name="Amrine K.C."/>
            <person name="McGuire B."/>
            <person name="Gubler W.D."/>
            <person name="Walker M.A."/>
            <person name="Cantu D."/>
        </authorList>
    </citation>
    <scope>NUCLEOTIDE SEQUENCE [LARGE SCALE GENOMIC DNA]</scope>
    <source>
        <strain evidence="5">c</strain>
    </source>
</reference>
<dbReference type="InterPro" id="IPR001138">
    <property type="entry name" value="Zn2Cys6_DnaBD"/>
</dbReference>
<sequence>MVKPTSAPLDTMRAYRACLNCRSRKSKCDLDINQGKPPCRRCQRENKVCILGESHRGGRRIRKKPRLDDIKLSCPSSPAVVSGLVTYQNNSTESSPHYSPLLLNSENLINYQDNFGENVYSWNHIPIIPNRSENICSRQSDGMNFIDSDHRAYNRKESTISLAPAKVHECITSAELENPSDALEILAQVADRADGKTTHNLSPNEGKDCPEAISGNVVSGMNNSWSYSPLQENLVSVGTIYSLFSNYEELYHPYFPIIPRESFEHTKIPWMSRNEPHLFSAILTVASRENDTVHQICYDHMQKLISMILGGADANIEAVQALLILSQWVSRSPQVNSSSIGKGEEDRVAWMYIGTALRIAYYIGLDRTTFKDDENGNSASLHRNQLVWAACYICDRQVSIRIGKGFWTRGPDLISEMKPSNFSTFNQDSNKNDDNALIFQANLEITQIFSSVHNILYSSKDHSWKEMLEGRYTEYLEDFRIRIRNWNDKWGSFKCSPRIKVSLLLSYNYLRLYVNAFAYQATISRLLALKKSQINKKIDTEYCPAPLINATAPDARFIYEALDAAKSLISTFNDIVEPTLLRYMPSTYYLFIVYSAVFLYKARITTTMTDEERQNIRTMIQNTIGRLQKISDGSNHMGSRYARLLQLLWRKVPRRNVVKTISAPAANLSIVVDNLPPEINTTISEGEFPFYAAHQNNKLSNFHSTNFGSLESGLQLNDCYSHASDVLTPNGFSWLDLGATCNFATHINGGNISSPDSFCDIGDETLNTPSHSPWALNNGGWKFGEVEGNGFIF</sequence>
<comment type="caution">
    <text evidence="4">The sequence shown here is derived from an EMBL/GenBank/DDBJ whole genome shotgun (WGS) entry which is preliminary data.</text>
</comment>
<dbReference type="InterPro" id="IPR052780">
    <property type="entry name" value="AAA_Catabolism_Regulators"/>
</dbReference>
<dbReference type="GO" id="GO:0005634">
    <property type="term" value="C:nucleus"/>
    <property type="evidence" value="ECO:0007669"/>
    <property type="project" value="TreeGrafter"/>
</dbReference>
<keyword evidence="4" id="KW-0238">DNA-binding</keyword>
<dbReference type="SUPFAM" id="SSF57701">
    <property type="entry name" value="Zn2/Cys6 DNA-binding domain"/>
    <property type="match status" value="1"/>
</dbReference>